<dbReference type="PROSITE" id="PS50011">
    <property type="entry name" value="PROTEIN_KINASE_DOM"/>
    <property type="match status" value="1"/>
</dbReference>
<reference evidence="4 5" key="1">
    <citation type="submission" date="2016-11" db="EMBL/GenBank/DDBJ databases">
        <title>The macronuclear genome of Stentor coeruleus: a giant cell with tiny introns.</title>
        <authorList>
            <person name="Slabodnick M."/>
            <person name="Ruby J.G."/>
            <person name="Reiff S.B."/>
            <person name="Swart E.C."/>
            <person name="Gosai S."/>
            <person name="Prabakaran S."/>
            <person name="Witkowska E."/>
            <person name="Larue G.E."/>
            <person name="Fisher S."/>
            <person name="Freeman R.M."/>
            <person name="Gunawardena J."/>
            <person name="Chu W."/>
            <person name="Stover N.A."/>
            <person name="Gregory B.D."/>
            <person name="Nowacki M."/>
            <person name="Derisi J."/>
            <person name="Roy S.W."/>
            <person name="Marshall W.F."/>
            <person name="Sood P."/>
        </authorList>
    </citation>
    <scope>NUCLEOTIDE SEQUENCE [LARGE SCALE GENOMIC DNA]</scope>
    <source>
        <strain evidence="4">WM001</strain>
    </source>
</reference>
<dbReference type="EMBL" id="MPUH01000193">
    <property type="protein sequence ID" value="OMJ86846.1"/>
    <property type="molecule type" value="Genomic_DNA"/>
</dbReference>
<accession>A0A1R2CCY3</accession>
<dbReference type="Pfam" id="PF00069">
    <property type="entry name" value="Pkinase"/>
    <property type="match status" value="1"/>
</dbReference>
<evidence type="ECO:0000256" key="2">
    <source>
        <dbReference type="SAM" id="MobiDB-lite"/>
    </source>
</evidence>
<dbReference type="SMART" id="SM00220">
    <property type="entry name" value="S_TKc"/>
    <property type="match status" value="1"/>
</dbReference>
<comment type="caution">
    <text evidence="4">The sequence shown here is derived from an EMBL/GenBank/DDBJ whole genome shotgun (WGS) entry which is preliminary data.</text>
</comment>
<gene>
    <name evidence="4" type="ORF">SteCoe_11554</name>
</gene>
<dbReference type="Proteomes" id="UP000187209">
    <property type="component" value="Unassembled WGS sequence"/>
</dbReference>
<evidence type="ECO:0000313" key="4">
    <source>
        <dbReference type="EMBL" id="OMJ86846.1"/>
    </source>
</evidence>
<dbReference type="SUPFAM" id="SSF56112">
    <property type="entry name" value="Protein kinase-like (PK-like)"/>
    <property type="match status" value="1"/>
</dbReference>
<dbReference type="PANTHER" id="PTHR11909">
    <property type="entry name" value="CASEIN KINASE-RELATED"/>
    <property type="match status" value="1"/>
</dbReference>
<protein>
    <recommendedName>
        <fullName evidence="1">Casein kinase I</fullName>
    </recommendedName>
</protein>
<proteinExistence type="predicted"/>
<evidence type="ECO:0000313" key="5">
    <source>
        <dbReference type="Proteomes" id="UP000187209"/>
    </source>
</evidence>
<sequence length="397" mass="45877">MNIGGYTITDKIDSGGYGKVYRGYETATLKPVAVKISIKCGHKVSKEAKILKKLSGGSGIPEVYTNGKWNHVHFMVLELLGHNLYREMLENKQGFSLSCVVKIAEQMIERLKFIHSKGILHRDIKPEQLLLSLSGDQIYLVDYGLSCKYIRKKVHKTFKDHVCTVGSVYFASIHSHLGHEQSRRDDLESLFYTLLFLKNAHIPWESAVQGLEGISKWQACFVSKLNHQQDLFQDWPIQFSNMFNYIRKLIYEENPNYDYFIKCLEEIKHKMGLKNEFDWSINKNIKAVTLDIPNQKRTRHNKSGRTKDCDSIEYKEKKWKKDVRKTHSPMRGKIKPKIGKDEISGTKKSDNGVQSYLDCQKTDKAELPQLLDKKILYLAKSKKFHNMIVDHSACIIS</sequence>
<keyword evidence="5" id="KW-1185">Reference proteome</keyword>
<dbReference type="GO" id="GO:0005524">
    <property type="term" value="F:ATP binding"/>
    <property type="evidence" value="ECO:0007669"/>
    <property type="project" value="InterPro"/>
</dbReference>
<feature type="compositionally biased region" description="Basic residues" evidence="2">
    <location>
        <begin position="325"/>
        <end position="337"/>
    </location>
</feature>
<feature type="compositionally biased region" description="Basic and acidic residues" evidence="2">
    <location>
        <begin position="338"/>
        <end position="347"/>
    </location>
</feature>
<name>A0A1R2CCY3_9CILI</name>
<organism evidence="4 5">
    <name type="scientific">Stentor coeruleus</name>
    <dbReference type="NCBI Taxonomy" id="5963"/>
    <lineage>
        <taxon>Eukaryota</taxon>
        <taxon>Sar</taxon>
        <taxon>Alveolata</taxon>
        <taxon>Ciliophora</taxon>
        <taxon>Postciliodesmatophora</taxon>
        <taxon>Heterotrichea</taxon>
        <taxon>Heterotrichida</taxon>
        <taxon>Stentoridae</taxon>
        <taxon>Stentor</taxon>
    </lineage>
</organism>
<dbReference type="InterPro" id="IPR050235">
    <property type="entry name" value="CK1_Ser-Thr_kinase"/>
</dbReference>
<feature type="domain" description="Protein kinase" evidence="3">
    <location>
        <begin position="6"/>
        <end position="272"/>
    </location>
</feature>
<evidence type="ECO:0000259" key="3">
    <source>
        <dbReference type="PROSITE" id="PS50011"/>
    </source>
</evidence>
<dbReference type="OrthoDB" id="5979581at2759"/>
<dbReference type="InterPro" id="IPR011009">
    <property type="entry name" value="Kinase-like_dom_sf"/>
</dbReference>
<dbReference type="Gene3D" id="1.10.510.10">
    <property type="entry name" value="Transferase(Phosphotransferase) domain 1"/>
    <property type="match status" value="1"/>
</dbReference>
<dbReference type="GO" id="GO:0004672">
    <property type="term" value="F:protein kinase activity"/>
    <property type="evidence" value="ECO:0007669"/>
    <property type="project" value="InterPro"/>
</dbReference>
<dbReference type="AlphaFoldDB" id="A0A1R2CCY3"/>
<evidence type="ECO:0000256" key="1">
    <source>
        <dbReference type="ARBA" id="ARBA00023860"/>
    </source>
</evidence>
<dbReference type="InterPro" id="IPR000719">
    <property type="entry name" value="Prot_kinase_dom"/>
</dbReference>
<feature type="region of interest" description="Disordered" evidence="2">
    <location>
        <begin position="325"/>
        <end position="347"/>
    </location>
</feature>